<name>A0A8X6GN76_TRICU</name>
<reference evidence="1" key="1">
    <citation type="submission" date="2020-07" db="EMBL/GenBank/DDBJ databases">
        <title>Multicomponent nature underlies the extraordinary mechanical properties of spider dragline silk.</title>
        <authorList>
            <person name="Kono N."/>
            <person name="Nakamura H."/>
            <person name="Mori M."/>
            <person name="Yoshida Y."/>
            <person name="Ohtoshi R."/>
            <person name="Malay A.D."/>
            <person name="Moran D.A.P."/>
            <person name="Tomita M."/>
            <person name="Numata K."/>
            <person name="Arakawa K."/>
        </authorList>
    </citation>
    <scope>NUCLEOTIDE SEQUENCE</scope>
</reference>
<evidence type="ECO:0000313" key="2">
    <source>
        <dbReference type="Proteomes" id="UP000887116"/>
    </source>
</evidence>
<dbReference type="Gene3D" id="3.10.20.30">
    <property type="match status" value="1"/>
</dbReference>
<dbReference type="InterPro" id="IPR012675">
    <property type="entry name" value="Beta-grasp_dom_sf"/>
</dbReference>
<dbReference type="EMBL" id="BMAO01010956">
    <property type="protein sequence ID" value="GFQ70434.1"/>
    <property type="molecule type" value="Genomic_DNA"/>
</dbReference>
<evidence type="ECO:0000313" key="1">
    <source>
        <dbReference type="EMBL" id="GFQ70434.1"/>
    </source>
</evidence>
<keyword evidence="2" id="KW-1185">Reference proteome</keyword>
<proteinExistence type="predicted"/>
<comment type="caution">
    <text evidence="1">The sequence shown here is derived from an EMBL/GenBank/DDBJ whole genome shotgun (WGS) entry which is preliminary data.</text>
</comment>
<accession>A0A8X6GN76</accession>
<dbReference type="AlphaFoldDB" id="A0A8X6GN76"/>
<organism evidence="1 2">
    <name type="scientific">Trichonephila clavata</name>
    <name type="common">Joro spider</name>
    <name type="synonym">Nephila clavata</name>
    <dbReference type="NCBI Taxonomy" id="2740835"/>
    <lineage>
        <taxon>Eukaryota</taxon>
        <taxon>Metazoa</taxon>
        <taxon>Ecdysozoa</taxon>
        <taxon>Arthropoda</taxon>
        <taxon>Chelicerata</taxon>
        <taxon>Arachnida</taxon>
        <taxon>Araneae</taxon>
        <taxon>Araneomorphae</taxon>
        <taxon>Entelegynae</taxon>
        <taxon>Araneoidea</taxon>
        <taxon>Nephilidae</taxon>
        <taxon>Trichonephila</taxon>
    </lineage>
</organism>
<gene>
    <name evidence="1" type="primary">NCL1_41720</name>
    <name evidence="1" type="ORF">TNCT_350911</name>
</gene>
<sequence length="88" mass="10556">MFSLKILCTNVHLNQRALKVITSRRFLYYNIHEKEINEENKIKIVFIKHSGQKYELKGNEGWCLVELVQNNNLKTEFQDYGMFLIIYT</sequence>
<protein>
    <submittedName>
        <fullName evidence="1">Uncharacterized protein</fullName>
    </submittedName>
</protein>
<dbReference type="Proteomes" id="UP000887116">
    <property type="component" value="Unassembled WGS sequence"/>
</dbReference>